<dbReference type="PANTHER" id="PTHR47331:SF5">
    <property type="entry name" value="RIBONUCLEASE H"/>
    <property type="match status" value="1"/>
</dbReference>
<dbReference type="SMART" id="SM00343">
    <property type="entry name" value="ZnF_C2HC"/>
    <property type="match status" value="2"/>
</dbReference>
<feature type="region of interest" description="Disordered" evidence="3">
    <location>
        <begin position="179"/>
        <end position="201"/>
    </location>
</feature>
<protein>
    <submittedName>
        <fullName evidence="6">Uncharacterized protein LOC117557058</fullName>
    </submittedName>
</protein>
<feature type="compositionally biased region" description="Low complexity" evidence="3">
    <location>
        <begin position="35"/>
        <end position="59"/>
    </location>
</feature>
<accession>A0A6P8VEF3</accession>
<keyword evidence="1" id="KW-0479">Metal-binding</keyword>
<reference evidence="6" key="1">
    <citation type="submission" date="2025-08" db="UniProtKB">
        <authorList>
            <consortium name="RefSeq"/>
        </authorList>
    </citation>
    <scope>IDENTIFICATION</scope>
</reference>
<proteinExistence type="predicted"/>
<dbReference type="GeneID" id="117557058"/>
<evidence type="ECO:0000259" key="4">
    <source>
        <dbReference type="PROSITE" id="PS50158"/>
    </source>
</evidence>
<sequence length="1026" mass="115721">MDTRKDKSHEEEEIGKNQTESVCKSVASVKRSNGSHVTRSSTHSRSNSRATSRSSLLSSIKRQEAAAEIAANEATLEVMLEQEQQIEELDILEAEAAQLRAKQIAEAAQLTAKQEAENAERQRQLQAKRRQLERLETVKKLKAAKARHQVYEQNACSDEEISELLHQHVPLVVKEELKHKSSELQNHSPPQAATQQKQEDSTSALIRALAESISASRLPVPEPTTFSGDPLRLNDWKVSFRTLVDRKNIPAEENIYYLRKYVGGPAKKAIESYFLLGTESAYHAAWTILEERYGNLFLIAKAFRDKLDAWPKISSKDSVELQELSDFLRSCEAAMSQIKGLEVLNDCNENQRMLAKLPDWLTSSWNRKVTEMEEQNHTFPTLSQFVKFLTREAKIACNPITSLHALKSRESEKGKILRSPVSNVLTTETNETADATNCLFCEKAGHGLHKCYKFRNETISERVKFLQENKLCFGCLKSGHRSKECKNRKICETCEKGHPTCLHDNRTREERMSTNHDGERESTMERPQGKAASTPHEATSNTVFQNVKVPHTSTIVPVWVSATSEPHREILVYALLDTQSDTSFILEETAKALHTKNETVQLKLSTMASRNTVVSCRKLTGLQVRGIYSDRIIPLPVTYSREFIPANRDHIPTPETAKAWPHLEHLADEIAPQQSCDVGLLIGYNCSQALVPREVVPGEGNQPFAQGTDLGWSVVGFGNPCLDIGDMIGVSHQVTVKQVIPSLQSSNLPREVHYVCRTQIKEVSPADVVEVLESDFVERASEDNSADQASKGLTAQQLQASNGFTGPYLLWQKELPSGEVKVGEIVSSDPELKKAQVHDTQANEVKSLLDHLHKFSDWSRVVKAFARHKRLAKEIKGLKPRSCEATCLEERREAELTIIEMVQEATLSQEIKCLQQHKEYHLQQRPKWIKDRRNVKVNDVVILQDNTIPRGQWKLARVVEVYPGGDGRVRRLKLLISDSTLDVKGKRLAKPVYLERPIHKTVLLLEGRLRLSYSHSHSALNRSKTK</sequence>
<keyword evidence="1" id="KW-0863">Zinc-finger</keyword>
<dbReference type="RefSeq" id="XP_034088631.1">
    <property type="nucleotide sequence ID" value="XM_034232740.1"/>
</dbReference>
<dbReference type="GO" id="GO:0008270">
    <property type="term" value="F:zinc ion binding"/>
    <property type="evidence" value="ECO:0007669"/>
    <property type="project" value="UniProtKB-KW"/>
</dbReference>
<evidence type="ECO:0000313" key="5">
    <source>
        <dbReference type="Proteomes" id="UP000515161"/>
    </source>
</evidence>
<feature type="compositionally biased region" description="Basic and acidic residues" evidence="3">
    <location>
        <begin position="507"/>
        <end position="528"/>
    </location>
</feature>
<dbReference type="PROSITE" id="PS50158">
    <property type="entry name" value="ZF_CCHC"/>
    <property type="match status" value="1"/>
</dbReference>
<evidence type="ECO:0000256" key="1">
    <source>
        <dbReference type="PROSITE-ProRule" id="PRU00047"/>
    </source>
</evidence>
<dbReference type="Pfam" id="PF03564">
    <property type="entry name" value="DUF1759"/>
    <property type="match status" value="1"/>
</dbReference>
<dbReference type="AlphaFoldDB" id="A0A6P8VEF3"/>
<dbReference type="KEGG" id="gacu:117557058"/>
<evidence type="ECO:0000313" key="6">
    <source>
        <dbReference type="RefSeq" id="XP_034088631.1"/>
    </source>
</evidence>
<keyword evidence="1" id="KW-0862">Zinc</keyword>
<keyword evidence="2" id="KW-0175">Coiled coil</keyword>
<feature type="compositionally biased region" description="Basic and acidic residues" evidence="3">
    <location>
        <begin position="1"/>
        <end position="10"/>
    </location>
</feature>
<feature type="domain" description="CCHC-type" evidence="4">
    <location>
        <begin position="472"/>
        <end position="487"/>
    </location>
</feature>
<name>A0A6P8VEF3_GYMAC</name>
<keyword evidence="5" id="KW-1185">Reference proteome</keyword>
<dbReference type="Pfam" id="PF18701">
    <property type="entry name" value="DUF5641"/>
    <property type="match status" value="1"/>
</dbReference>
<feature type="region of interest" description="Disordered" evidence="3">
    <location>
        <begin position="507"/>
        <end position="538"/>
    </location>
</feature>
<dbReference type="InterPro" id="IPR001878">
    <property type="entry name" value="Znf_CCHC"/>
</dbReference>
<dbReference type="InParanoid" id="A0A6P8VEF3"/>
<gene>
    <name evidence="6" type="primary">LOC117557058</name>
</gene>
<dbReference type="InterPro" id="IPR005312">
    <property type="entry name" value="DUF1759"/>
</dbReference>
<feature type="compositionally biased region" description="Polar residues" evidence="3">
    <location>
        <begin position="183"/>
        <end position="201"/>
    </location>
</feature>
<dbReference type="GO" id="GO:0003676">
    <property type="term" value="F:nucleic acid binding"/>
    <property type="evidence" value="ECO:0007669"/>
    <property type="project" value="InterPro"/>
</dbReference>
<dbReference type="InterPro" id="IPR040676">
    <property type="entry name" value="DUF5641"/>
</dbReference>
<organism evidence="5 6">
    <name type="scientific">Gymnodraco acuticeps</name>
    <name type="common">Antarctic dragonfish</name>
    <dbReference type="NCBI Taxonomy" id="8218"/>
    <lineage>
        <taxon>Eukaryota</taxon>
        <taxon>Metazoa</taxon>
        <taxon>Chordata</taxon>
        <taxon>Craniata</taxon>
        <taxon>Vertebrata</taxon>
        <taxon>Euteleostomi</taxon>
        <taxon>Actinopterygii</taxon>
        <taxon>Neopterygii</taxon>
        <taxon>Teleostei</taxon>
        <taxon>Neoteleostei</taxon>
        <taxon>Acanthomorphata</taxon>
        <taxon>Eupercaria</taxon>
        <taxon>Perciformes</taxon>
        <taxon>Notothenioidei</taxon>
        <taxon>Bathydraconidae</taxon>
        <taxon>Gymnodraco</taxon>
    </lineage>
</organism>
<evidence type="ECO:0000256" key="3">
    <source>
        <dbReference type="SAM" id="MobiDB-lite"/>
    </source>
</evidence>
<evidence type="ECO:0000256" key="2">
    <source>
        <dbReference type="SAM" id="Coils"/>
    </source>
</evidence>
<dbReference type="PANTHER" id="PTHR47331">
    <property type="entry name" value="PHD-TYPE DOMAIN-CONTAINING PROTEIN"/>
    <property type="match status" value="1"/>
</dbReference>
<feature type="region of interest" description="Disordered" evidence="3">
    <location>
        <begin position="1"/>
        <end position="62"/>
    </location>
</feature>
<dbReference type="OrthoDB" id="5989194at2759"/>
<feature type="coiled-coil region" evidence="2">
    <location>
        <begin position="82"/>
        <end position="138"/>
    </location>
</feature>
<dbReference type="Proteomes" id="UP000515161">
    <property type="component" value="Unplaced"/>
</dbReference>